<accession>A0A6A6ZMP4</accession>
<keyword evidence="2" id="KW-1185">Reference proteome</keyword>
<organism evidence="1 2">
    <name type="scientific">Ophiobolus disseminans</name>
    <dbReference type="NCBI Taxonomy" id="1469910"/>
    <lineage>
        <taxon>Eukaryota</taxon>
        <taxon>Fungi</taxon>
        <taxon>Dikarya</taxon>
        <taxon>Ascomycota</taxon>
        <taxon>Pezizomycotina</taxon>
        <taxon>Dothideomycetes</taxon>
        <taxon>Pleosporomycetidae</taxon>
        <taxon>Pleosporales</taxon>
        <taxon>Pleosporineae</taxon>
        <taxon>Phaeosphaeriaceae</taxon>
        <taxon>Ophiobolus</taxon>
    </lineage>
</organism>
<proteinExistence type="predicted"/>
<dbReference type="Proteomes" id="UP000799424">
    <property type="component" value="Unassembled WGS sequence"/>
</dbReference>
<gene>
    <name evidence="1" type="ORF">CC86DRAFT_105029</name>
</gene>
<name>A0A6A6ZMP4_9PLEO</name>
<dbReference type="EMBL" id="MU006237">
    <property type="protein sequence ID" value="KAF2821495.1"/>
    <property type="molecule type" value="Genomic_DNA"/>
</dbReference>
<reference evidence="1" key="1">
    <citation type="journal article" date="2020" name="Stud. Mycol.">
        <title>101 Dothideomycetes genomes: a test case for predicting lifestyles and emergence of pathogens.</title>
        <authorList>
            <person name="Haridas S."/>
            <person name="Albert R."/>
            <person name="Binder M."/>
            <person name="Bloem J."/>
            <person name="Labutti K."/>
            <person name="Salamov A."/>
            <person name="Andreopoulos B."/>
            <person name="Baker S."/>
            <person name="Barry K."/>
            <person name="Bills G."/>
            <person name="Bluhm B."/>
            <person name="Cannon C."/>
            <person name="Castanera R."/>
            <person name="Culley D."/>
            <person name="Daum C."/>
            <person name="Ezra D."/>
            <person name="Gonzalez J."/>
            <person name="Henrissat B."/>
            <person name="Kuo A."/>
            <person name="Liang C."/>
            <person name="Lipzen A."/>
            <person name="Lutzoni F."/>
            <person name="Magnuson J."/>
            <person name="Mondo S."/>
            <person name="Nolan M."/>
            <person name="Ohm R."/>
            <person name="Pangilinan J."/>
            <person name="Park H.-J."/>
            <person name="Ramirez L."/>
            <person name="Alfaro M."/>
            <person name="Sun H."/>
            <person name="Tritt A."/>
            <person name="Yoshinaga Y."/>
            <person name="Zwiers L.-H."/>
            <person name="Turgeon B."/>
            <person name="Goodwin S."/>
            <person name="Spatafora J."/>
            <person name="Crous P."/>
            <person name="Grigoriev I."/>
        </authorList>
    </citation>
    <scope>NUCLEOTIDE SEQUENCE</scope>
    <source>
        <strain evidence="1">CBS 113818</strain>
    </source>
</reference>
<protein>
    <submittedName>
        <fullName evidence="1">Uncharacterized protein</fullName>
    </submittedName>
</protein>
<evidence type="ECO:0000313" key="2">
    <source>
        <dbReference type="Proteomes" id="UP000799424"/>
    </source>
</evidence>
<sequence length="184" mass="20265">MRPRSESTAVHSERRTRLGLGMLHRLGKHGRRKRRIDFNNGRVPANDALCVQDLDRPHLRVAVVRVVELTQSSFLAVLRWQGEVVARFAGSSFALVVVDRHDHRCASRVVGRGEVVVVGLARCRRGSTGGLLLIRFVCVERAQSVLAVRAAGVTSVAFVRCCWSVCLCLEGRGGGGLCRLRSLE</sequence>
<dbReference type="AlphaFoldDB" id="A0A6A6ZMP4"/>
<evidence type="ECO:0000313" key="1">
    <source>
        <dbReference type="EMBL" id="KAF2821495.1"/>
    </source>
</evidence>